<dbReference type="Pfam" id="PF20233">
    <property type="entry name" value="DUF6590"/>
    <property type="match status" value="1"/>
</dbReference>
<accession>A0A7C8I3B6</accession>
<dbReference type="PANTHER" id="PTHR35391">
    <property type="entry name" value="C2H2-TYPE DOMAIN-CONTAINING PROTEIN-RELATED"/>
    <property type="match status" value="1"/>
</dbReference>
<sequence length="218" mass="24061">MAQQVPNKGKGLTIGGTYSSTNPTPTSHYETLDPKFYVRPRSFFKEGKVILFTEAAGTTATGYNPCISVVSYGQSVHTQIRRFIVVRAKREFCFACPIFTYNNQGTLKPGVRAKEHAIAYTVGREPTLLPGEATLEKSPIPIVNVAGEPAFHIASRIYFGIHHPIQYNVKVKELGDVPPDWVPTLRQYWTSENDQATGQDIDVTASATYDAETPLPPT</sequence>
<feature type="region of interest" description="Disordered" evidence="1">
    <location>
        <begin position="1"/>
        <end position="26"/>
    </location>
</feature>
<keyword evidence="4" id="KW-1185">Reference proteome</keyword>
<dbReference type="OrthoDB" id="3559580at2759"/>
<dbReference type="EMBL" id="JAADJZ010000020">
    <property type="protein sequence ID" value="KAF2868226.1"/>
    <property type="molecule type" value="Genomic_DNA"/>
</dbReference>
<protein>
    <recommendedName>
        <fullName evidence="2">DUF6590 domain-containing protein</fullName>
    </recommendedName>
</protein>
<reference evidence="3 4" key="1">
    <citation type="submission" date="2020-01" db="EMBL/GenBank/DDBJ databases">
        <authorList>
            <consortium name="DOE Joint Genome Institute"/>
            <person name="Haridas S."/>
            <person name="Albert R."/>
            <person name="Binder M."/>
            <person name="Bloem J."/>
            <person name="Labutti K."/>
            <person name="Salamov A."/>
            <person name="Andreopoulos B."/>
            <person name="Baker S.E."/>
            <person name="Barry K."/>
            <person name="Bills G."/>
            <person name="Bluhm B.H."/>
            <person name="Cannon C."/>
            <person name="Castanera R."/>
            <person name="Culley D.E."/>
            <person name="Daum C."/>
            <person name="Ezra D."/>
            <person name="Gonzalez J.B."/>
            <person name="Henrissat B."/>
            <person name="Kuo A."/>
            <person name="Liang C."/>
            <person name="Lipzen A."/>
            <person name="Lutzoni F."/>
            <person name="Magnuson J."/>
            <person name="Mondo S."/>
            <person name="Nolan M."/>
            <person name="Ohm R."/>
            <person name="Pangilinan J."/>
            <person name="Park H.-J.H."/>
            <person name="Ramirez L."/>
            <person name="Alfaro M."/>
            <person name="Sun H."/>
            <person name="Tritt A."/>
            <person name="Yoshinaga Y."/>
            <person name="Zwiers L.-H.L."/>
            <person name="Turgeon B.G."/>
            <person name="Goodwin S.B."/>
            <person name="Spatafora J.W."/>
            <person name="Crous P.W."/>
            <person name="Grigoriev I.V."/>
        </authorList>
    </citation>
    <scope>NUCLEOTIDE SEQUENCE [LARGE SCALE GENOMIC DNA]</scope>
    <source>
        <strain evidence="3 4">CBS 611.86</strain>
    </source>
</reference>
<feature type="compositionally biased region" description="Polar residues" evidence="1">
    <location>
        <begin position="16"/>
        <end position="26"/>
    </location>
</feature>
<evidence type="ECO:0000259" key="2">
    <source>
        <dbReference type="Pfam" id="PF20233"/>
    </source>
</evidence>
<dbReference type="Proteomes" id="UP000481861">
    <property type="component" value="Unassembled WGS sequence"/>
</dbReference>
<evidence type="ECO:0000256" key="1">
    <source>
        <dbReference type="SAM" id="MobiDB-lite"/>
    </source>
</evidence>
<dbReference type="AlphaFoldDB" id="A0A7C8I3B6"/>
<proteinExistence type="predicted"/>
<gene>
    <name evidence="3" type="ORF">BDV95DRAFT_501386</name>
</gene>
<evidence type="ECO:0000313" key="4">
    <source>
        <dbReference type="Proteomes" id="UP000481861"/>
    </source>
</evidence>
<feature type="domain" description="DUF6590" evidence="2">
    <location>
        <begin position="41"/>
        <end position="186"/>
    </location>
</feature>
<organism evidence="3 4">
    <name type="scientific">Massariosphaeria phaeospora</name>
    <dbReference type="NCBI Taxonomy" id="100035"/>
    <lineage>
        <taxon>Eukaryota</taxon>
        <taxon>Fungi</taxon>
        <taxon>Dikarya</taxon>
        <taxon>Ascomycota</taxon>
        <taxon>Pezizomycotina</taxon>
        <taxon>Dothideomycetes</taxon>
        <taxon>Pleosporomycetidae</taxon>
        <taxon>Pleosporales</taxon>
        <taxon>Pleosporales incertae sedis</taxon>
        <taxon>Massariosphaeria</taxon>
    </lineage>
</organism>
<comment type="caution">
    <text evidence="3">The sequence shown here is derived from an EMBL/GenBank/DDBJ whole genome shotgun (WGS) entry which is preliminary data.</text>
</comment>
<evidence type="ECO:0000313" key="3">
    <source>
        <dbReference type="EMBL" id="KAF2868226.1"/>
    </source>
</evidence>
<dbReference type="InterPro" id="IPR046497">
    <property type="entry name" value="DUF6590"/>
</dbReference>
<dbReference type="PANTHER" id="PTHR35391:SF5">
    <property type="entry name" value="DUF6590 DOMAIN-CONTAINING PROTEIN"/>
    <property type="match status" value="1"/>
</dbReference>
<name>A0A7C8I3B6_9PLEO</name>